<feature type="transmembrane region" description="Helical" evidence="7">
    <location>
        <begin position="102"/>
        <end position="121"/>
    </location>
</feature>
<feature type="transmembrane region" description="Helical" evidence="7">
    <location>
        <begin position="192"/>
        <end position="212"/>
    </location>
</feature>
<reference evidence="8" key="1">
    <citation type="journal article" date="2011" name="PLoS Biol.">
        <title>Gene gain and loss during evolution of obligate parasitism in the white rust pathogen of Arabidopsis thaliana.</title>
        <authorList>
            <person name="Kemen E."/>
            <person name="Gardiner A."/>
            <person name="Schultz-Larsen T."/>
            <person name="Kemen A.C."/>
            <person name="Balmuth A.L."/>
            <person name="Robert-Seilaniantz A."/>
            <person name="Bailey K."/>
            <person name="Holub E."/>
            <person name="Studholme D.J."/>
            <person name="Maclean D."/>
            <person name="Jones J.D."/>
        </authorList>
    </citation>
    <scope>NUCLEOTIDE SEQUENCE</scope>
</reference>
<reference evidence="8" key="2">
    <citation type="submission" date="2011-02" db="EMBL/GenBank/DDBJ databases">
        <authorList>
            <person name="MacLean D."/>
        </authorList>
    </citation>
    <scope>NUCLEOTIDE SEQUENCE</scope>
</reference>
<dbReference type="AlphaFoldDB" id="F0WBZ2"/>
<keyword evidence="4 7" id="KW-1133">Transmembrane helix</keyword>
<dbReference type="GO" id="GO:0030258">
    <property type="term" value="P:lipid modification"/>
    <property type="evidence" value="ECO:0007669"/>
    <property type="project" value="TreeGrafter"/>
</dbReference>
<evidence type="ECO:0000256" key="1">
    <source>
        <dbReference type="ARBA" id="ARBA00004141"/>
    </source>
</evidence>
<feature type="transmembrane region" description="Helical" evidence="7">
    <location>
        <begin position="133"/>
        <end position="153"/>
    </location>
</feature>
<dbReference type="PANTHER" id="PTHR13906">
    <property type="entry name" value="PORCUPINE"/>
    <property type="match status" value="1"/>
</dbReference>
<evidence type="ECO:0000256" key="3">
    <source>
        <dbReference type="ARBA" id="ARBA00022692"/>
    </source>
</evidence>
<comment type="subcellular location">
    <subcellularLocation>
        <location evidence="1">Membrane</location>
        <topology evidence="1">Multi-pass membrane protein</topology>
    </subcellularLocation>
</comment>
<evidence type="ECO:0000256" key="5">
    <source>
        <dbReference type="ARBA" id="ARBA00023136"/>
    </source>
</evidence>
<feature type="transmembrane region" description="Helical" evidence="7">
    <location>
        <begin position="377"/>
        <end position="395"/>
    </location>
</feature>
<dbReference type="PANTHER" id="PTHR13906:SF4">
    <property type="entry name" value="LYSOPHOSPHOLIPID ACYLTRANSFERASE 6"/>
    <property type="match status" value="1"/>
</dbReference>
<dbReference type="Pfam" id="PF03062">
    <property type="entry name" value="MBOAT"/>
    <property type="match status" value="1"/>
</dbReference>
<dbReference type="InterPro" id="IPR049941">
    <property type="entry name" value="LPLAT_7/PORCN-like"/>
</dbReference>
<evidence type="ECO:0000256" key="4">
    <source>
        <dbReference type="ARBA" id="ARBA00022989"/>
    </source>
</evidence>
<feature type="transmembrane region" description="Helical" evidence="7">
    <location>
        <begin position="233"/>
        <end position="256"/>
    </location>
</feature>
<feature type="transmembrane region" description="Helical" evidence="7">
    <location>
        <begin position="416"/>
        <end position="439"/>
    </location>
</feature>
<accession>F0WBZ2</accession>
<keyword evidence="5 7" id="KW-0472">Membrane</keyword>
<evidence type="ECO:0000313" key="8">
    <source>
        <dbReference type="EMBL" id="CCA18673.1"/>
    </source>
</evidence>
<name>F0WBZ2_9STRA</name>
<dbReference type="GO" id="GO:0016746">
    <property type="term" value="F:acyltransferase activity"/>
    <property type="evidence" value="ECO:0007669"/>
    <property type="project" value="UniProtKB-KW"/>
</dbReference>
<feature type="transmembrane region" description="Helical" evidence="7">
    <location>
        <begin position="63"/>
        <end position="82"/>
    </location>
</feature>
<dbReference type="EMBL" id="FR824099">
    <property type="protein sequence ID" value="CCA18673.1"/>
    <property type="molecule type" value="Genomic_DNA"/>
</dbReference>
<evidence type="ECO:0000256" key="7">
    <source>
        <dbReference type="SAM" id="Phobius"/>
    </source>
</evidence>
<protein>
    <submittedName>
        <fullName evidence="8">Lysophospholipid acyltransferase putative</fullName>
    </submittedName>
</protein>
<dbReference type="InterPro" id="IPR004299">
    <property type="entry name" value="MBOAT_fam"/>
</dbReference>
<feature type="transmembrane region" description="Helical" evidence="7">
    <location>
        <begin position="451"/>
        <end position="471"/>
    </location>
</feature>
<sequence length="478" mass="55482">MTQIEWNSVLLPWRFENVRQLLEQVESQTSIPSDQLNLLCCFFLSYPLAFLQSQISSVQIKHYINIFIGITMAQFVYNIAWLHSLFTSIVTYYILKWLPIRYSSIVAFLFNMEYLAFLHIIRMMNDYNGWKMDCTTSQMIIVIKLTSFAINFYDGKVKTTTEMDENDSLQLSRMKTVWKAMAITEFPSLVEYLGYVFCFTTFFAGPCFEYRIYLDAIRGSRFNFDGKRVAVSLLRPALCKCAIGVFFMVLVALFGSYSNVSAPFHQELSFNIRTIRVVVALFITRCKYYCAWKLAEGATILTGAGFEGFASDGAIEGFDGVNNIDIIGFETAQNIRVLVRSWNRGTQMWLERYVYSRTNTLFLTYLCSAVWHGFYPGYYIFFLSLPLVTTINRRVRRHIRPLFDGNKENSHLIKRVYDCVGVVCTLCTINYLAISFVVLSWEESLRSYQSLYFFGHIAIAFTYLFLAMFPFESKSKEL</sequence>
<organism evidence="8">
    <name type="scientific">Albugo laibachii Nc14</name>
    <dbReference type="NCBI Taxonomy" id="890382"/>
    <lineage>
        <taxon>Eukaryota</taxon>
        <taxon>Sar</taxon>
        <taxon>Stramenopiles</taxon>
        <taxon>Oomycota</taxon>
        <taxon>Peronosporomycetes</taxon>
        <taxon>Albuginales</taxon>
        <taxon>Albuginaceae</taxon>
        <taxon>Albugo</taxon>
    </lineage>
</organism>
<evidence type="ECO:0000256" key="6">
    <source>
        <dbReference type="ARBA" id="ARBA00023315"/>
    </source>
</evidence>
<proteinExistence type="predicted"/>
<keyword evidence="2 8" id="KW-0808">Transferase</keyword>
<keyword evidence="6 8" id="KW-0012">Acyltransferase</keyword>
<keyword evidence="3 7" id="KW-0812">Transmembrane</keyword>
<gene>
    <name evidence="8" type="primary">AlNc14C54G4179</name>
    <name evidence="8" type="ORF">ALNC14_048160</name>
</gene>
<evidence type="ECO:0000256" key="2">
    <source>
        <dbReference type="ARBA" id="ARBA00022679"/>
    </source>
</evidence>
<dbReference type="GO" id="GO:0016020">
    <property type="term" value="C:membrane"/>
    <property type="evidence" value="ECO:0007669"/>
    <property type="project" value="UniProtKB-SubCell"/>
</dbReference>
<dbReference type="HOGENOM" id="CLU_011340_5_1_1"/>